<dbReference type="SMART" id="SM00490">
    <property type="entry name" value="HELICc"/>
    <property type="match status" value="1"/>
</dbReference>
<keyword evidence="7" id="KW-0234">DNA repair</keyword>
<proteinExistence type="predicted"/>
<accession>A0A939E2J1</accession>
<dbReference type="InterPro" id="IPR033454">
    <property type="entry name" value="RecG_wedge"/>
</dbReference>
<dbReference type="PANTHER" id="PTHR47964:SF1">
    <property type="entry name" value="ATP-DEPENDENT DNA HELICASE HOMOLOG RECG, CHLOROPLASTIC"/>
    <property type="match status" value="1"/>
</dbReference>
<evidence type="ECO:0000313" key="12">
    <source>
        <dbReference type="Proteomes" id="UP000664332"/>
    </source>
</evidence>
<keyword evidence="1" id="KW-0547">Nucleotide-binding</keyword>
<evidence type="ECO:0000256" key="4">
    <source>
        <dbReference type="ARBA" id="ARBA00022806"/>
    </source>
</evidence>
<dbReference type="Pfam" id="PF17191">
    <property type="entry name" value="RecG_wedge"/>
    <property type="match status" value="1"/>
</dbReference>
<keyword evidence="3" id="KW-0378">Hydrolase</keyword>
<dbReference type="RefSeq" id="WP_207279083.1">
    <property type="nucleotide sequence ID" value="NZ_JAFLEQ010000015.1"/>
</dbReference>
<feature type="domain" description="Helicase ATP-binding" evidence="9">
    <location>
        <begin position="295"/>
        <end position="461"/>
    </location>
</feature>
<dbReference type="Proteomes" id="UP000664332">
    <property type="component" value="Unassembled WGS sequence"/>
</dbReference>
<sequence length="706" mass="75742">MLGWSSSRRLAQIIPAAPAAAIAEALGGDTITDVLLHFPRDYHHGSGVDVEDARPGDVVTMTGTVTGARQTTTRRGQFMYTITLDSGRQKVNAIFFNSRYIARQLAPGTKAMVTGKLGFYRTTAQLSHPEFMVIPAPGKRGVMTGGMKKLAEFGSPGQLEALLTSLEYLPVYPTKKGTTSWMVLAAVDAVLKQLPPIDEPLGTTPEGFVSFDEAIRGIHQPDHRGPGVFADRIKYNEALSLALVLALARADNDRRTAPAAPPVAGQQSRAEKLLAGLPFEMTGGQKTVIGEISSDLSHTRPMARLLQGDVGTGKTLVALAGMLQVVDNGMQCALLAPTEVLATQHGATLSAQLERAGCAARVVVVTGSMKQKDKQQALLDIVTGQADIVVGTHALLQEGVEFFNLGLVVVDEQHRFGVEQRDRLRDSRDDGITPHLLVMTATPIPRTIAMTTFGDLSVSTLVELPGGRQPITSVVVPGHKPAWVSRTFERIREEVAQGSQAFVVCPTIDGPGGAEEMYHSLSAEIFPELSVGLVHGRLPGDDKEAVMADFAAGTIDILVATTVIEVGIDVPNATVMYIRDADRFGVSQLHQLRGRIGRGSKPSLCLMHTDQPEDSDSFARVTAVAATQDGFELAELDLRARREGDVLGTAQSGGRRRVRLLDLVDDGEIIRRAAADAAELVATNRQLAEQLVGDVAEEERDYIDKT</sequence>
<dbReference type="EMBL" id="JAFLEQ010000015">
    <property type="protein sequence ID" value="MBN9644598.1"/>
    <property type="molecule type" value="Genomic_DNA"/>
</dbReference>
<dbReference type="Gene3D" id="3.40.50.300">
    <property type="entry name" value="P-loop containing nucleotide triphosphate hydrolases"/>
    <property type="match status" value="2"/>
</dbReference>
<dbReference type="PROSITE" id="PS51194">
    <property type="entry name" value="HELICASE_CTER"/>
    <property type="match status" value="1"/>
</dbReference>
<dbReference type="PROSITE" id="PS51192">
    <property type="entry name" value="HELICASE_ATP_BIND_1"/>
    <property type="match status" value="1"/>
</dbReference>
<evidence type="ECO:0000256" key="1">
    <source>
        <dbReference type="ARBA" id="ARBA00022741"/>
    </source>
</evidence>
<dbReference type="Gene3D" id="2.40.50.140">
    <property type="entry name" value="Nucleic acid-binding proteins"/>
    <property type="match status" value="1"/>
</dbReference>
<dbReference type="PANTHER" id="PTHR47964">
    <property type="entry name" value="ATP-DEPENDENT DNA HELICASE HOMOLOG RECG, CHLOROPLASTIC"/>
    <property type="match status" value="1"/>
</dbReference>
<evidence type="ECO:0000256" key="2">
    <source>
        <dbReference type="ARBA" id="ARBA00022763"/>
    </source>
</evidence>
<dbReference type="GO" id="GO:0016787">
    <property type="term" value="F:hydrolase activity"/>
    <property type="evidence" value="ECO:0007669"/>
    <property type="project" value="UniProtKB-KW"/>
</dbReference>
<evidence type="ECO:0000256" key="8">
    <source>
        <dbReference type="ARBA" id="ARBA00049819"/>
    </source>
</evidence>
<dbReference type="InterPro" id="IPR011545">
    <property type="entry name" value="DEAD/DEAH_box_helicase_dom"/>
</dbReference>
<dbReference type="InterPro" id="IPR047112">
    <property type="entry name" value="RecG/Mfd"/>
</dbReference>
<dbReference type="SUPFAM" id="SSF52540">
    <property type="entry name" value="P-loop containing nucleoside triphosphate hydrolases"/>
    <property type="match status" value="1"/>
</dbReference>
<dbReference type="SUPFAM" id="SSF50249">
    <property type="entry name" value="Nucleic acid-binding proteins"/>
    <property type="match status" value="1"/>
</dbReference>
<protein>
    <recommendedName>
        <fullName evidence="8">Probable DNA 3'-5' helicase RecG</fullName>
    </recommendedName>
</protein>
<comment type="caution">
    <text evidence="11">The sequence shown here is derived from an EMBL/GenBank/DDBJ whole genome shotgun (WGS) entry which is preliminary data.</text>
</comment>
<name>A0A939E2J1_9CORY</name>
<dbReference type="Pfam" id="PF00270">
    <property type="entry name" value="DEAD"/>
    <property type="match status" value="1"/>
</dbReference>
<gene>
    <name evidence="11" type="ORF">JZY06_08245</name>
</gene>
<dbReference type="CDD" id="cd04488">
    <property type="entry name" value="RecG_wedge_OBF"/>
    <property type="match status" value="1"/>
</dbReference>
<dbReference type="Pfam" id="PF19833">
    <property type="entry name" value="RecG_dom3_C"/>
    <property type="match status" value="1"/>
</dbReference>
<dbReference type="GO" id="GO:0003677">
    <property type="term" value="F:DNA binding"/>
    <property type="evidence" value="ECO:0007669"/>
    <property type="project" value="UniProtKB-KW"/>
</dbReference>
<evidence type="ECO:0000259" key="10">
    <source>
        <dbReference type="PROSITE" id="PS51194"/>
    </source>
</evidence>
<keyword evidence="12" id="KW-1185">Reference proteome</keyword>
<dbReference type="Pfam" id="PF00271">
    <property type="entry name" value="Helicase_C"/>
    <property type="match status" value="1"/>
</dbReference>
<dbReference type="GO" id="GO:0005524">
    <property type="term" value="F:ATP binding"/>
    <property type="evidence" value="ECO:0007669"/>
    <property type="project" value="UniProtKB-KW"/>
</dbReference>
<feature type="domain" description="Helicase C-terminal" evidence="10">
    <location>
        <begin position="483"/>
        <end position="639"/>
    </location>
</feature>
<evidence type="ECO:0000259" key="9">
    <source>
        <dbReference type="PROSITE" id="PS51192"/>
    </source>
</evidence>
<dbReference type="InterPro" id="IPR012340">
    <property type="entry name" value="NA-bd_OB-fold"/>
</dbReference>
<dbReference type="InterPro" id="IPR014001">
    <property type="entry name" value="Helicase_ATP-bd"/>
</dbReference>
<keyword evidence="5" id="KW-0067">ATP-binding</keyword>
<dbReference type="GO" id="GO:0006281">
    <property type="term" value="P:DNA repair"/>
    <property type="evidence" value="ECO:0007669"/>
    <property type="project" value="UniProtKB-KW"/>
</dbReference>
<organism evidence="11 12">
    <name type="scientific">Corynebacterium mendelii</name>
    <dbReference type="NCBI Taxonomy" id="2765362"/>
    <lineage>
        <taxon>Bacteria</taxon>
        <taxon>Bacillati</taxon>
        <taxon>Actinomycetota</taxon>
        <taxon>Actinomycetes</taxon>
        <taxon>Mycobacteriales</taxon>
        <taxon>Corynebacteriaceae</taxon>
        <taxon>Corynebacterium</taxon>
    </lineage>
</organism>
<keyword evidence="6" id="KW-0238">DNA-binding</keyword>
<evidence type="ECO:0000256" key="7">
    <source>
        <dbReference type="ARBA" id="ARBA00023204"/>
    </source>
</evidence>
<dbReference type="GO" id="GO:0003678">
    <property type="term" value="F:DNA helicase activity"/>
    <property type="evidence" value="ECO:0007669"/>
    <property type="project" value="TreeGrafter"/>
</dbReference>
<dbReference type="InterPro" id="IPR027417">
    <property type="entry name" value="P-loop_NTPase"/>
</dbReference>
<keyword evidence="2" id="KW-0227">DNA damage</keyword>
<dbReference type="InterPro" id="IPR045562">
    <property type="entry name" value="RecG_dom3_C"/>
</dbReference>
<evidence type="ECO:0000313" key="11">
    <source>
        <dbReference type="EMBL" id="MBN9644598.1"/>
    </source>
</evidence>
<evidence type="ECO:0000256" key="3">
    <source>
        <dbReference type="ARBA" id="ARBA00022801"/>
    </source>
</evidence>
<dbReference type="SMART" id="SM00487">
    <property type="entry name" value="DEXDc"/>
    <property type="match status" value="1"/>
</dbReference>
<evidence type="ECO:0000256" key="5">
    <source>
        <dbReference type="ARBA" id="ARBA00022840"/>
    </source>
</evidence>
<keyword evidence="4 11" id="KW-0347">Helicase</keyword>
<reference evidence="11" key="1">
    <citation type="submission" date="2021-03" db="EMBL/GenBank/DDBJ databases">
        <authorList>
            <person name="Sun Q."/>
        </authorList>
    </citation>
    <scope>NUCLEOTIDE SEQUENCE</scope>
    <source>
        <strain evidence="11">CCM 8862</strain>
    </source>
</reference>
<evidence type="ECO:0000256" key="6">
    <source>
        <dbReference type="ARBA" id="ARBA00023125"/>
    </source>
</evidence>
<dbReference type="AlphaFoldDB" id="A0A939E2J1"/>
<dbReference type="InterPro" id="IPR001650">
    <property type="entry name" value="Helicase_C-like"/>
</dbReference>